<dbReference type="GO" id="GO:0043811">
    <property type="term" value="F:phosphate:acyl-[acyl carrier protein] acyltransferase activity"/>
    <property type="evidence" value="ECO:0007669"/>
    <property type="project" value="UniProtKB-UniRule"/>
</dbReference>
<comment type="function">
    <text evidence="10">Catalyzes the reversible formation of acyl-phosphate (acyl-PO(4)) from acyl-[acyl-carrier-protein] (acyl-ACP). This enzyme utilizes acyl-ACP as fatty acyl donor, but not acyl-CoA.</text>
</comment>
<keyword evidence="11" id="KW-0012">Acyltransferase</keyword>
<keyword evidence="3 10" id="KW-0444">Lipid biosynthesis</keyword>
<dbReference type="Pfam" id="PF02504">
    <property type="entry name" value="FA_synthesis"/>
    <property type="match status" value="1"/>
</dbReference>
<reference evidence="12" key="1">
    <citation type="submission" date="2019-08" db="EMBL/GenBank/DDBJ databases">
        <title>Complete Genome Sequence of the Polysaccharide-Degrading Rumen Bacterium Pseudobutyrivibrio xylanivorans MA3014.</title>
        <authorList>
            <person name="Palevich N."/>
            <person name="Maclean P.H."/>
            <person name="Kelly W.J."/>
            <person name="Leahy S.C."/>
            <person name="Rakonjac J."/>
            <person name="Attwood G.T."/>
        </authorList>
    </citation>
    <scope>NUCLEOTIDE SEQUENCE [LARGE SCALE GENOMIC DNA]</scope>
    <source>
        <strain evidence="12">MA3014</strain>
    </source>
</reference>
<dbReference type="NCBIfam" id="TIGR00182">
    <property type="entry name" value="plsX"/>
    <property type="match status" value="1"/>
</dbReference>
<dbReference type="PIRSF" id="PIRSF002465">
    <property type="entry name" value="Phsphlp_syn_PlsX"/>
    <property type="match status" value="1"/>
</dbReference>
<dbReference type="OrthoDB" id="9806408at2"/>
<dbReference type="SUPFAM" id="SSF53659">
    <property type="entry name" value="Isocitrate/Isopropylmalate dehydrogenase-like"/>
    <property type="match status" value="1"/>
</dbReference>
<dbReference type="Proteomes" id="UP000327030">
    <property type="component" value="Chromosome 1"/>
</dbReference>
<evidence type="ECO:0000256" key="4">
    <source>
        <dbReference type="ARBA" id="ARBA00022679"/>
    </source>
</evidence>
<dbReference type="EC" id="2.3.1.274" evidence="8 10"/>
<keyword evidence="5 10" id="KW-0443">Lipid metabolism</keyword>
<name>A0A5P6VT07_PSEXY</name>
<dbReference type="InterPro" id="IPR003664">
    <property type="entry name" value="FA_synthesis"/>
</dbReference>
<keyword evidence="7 10" id="KW-1208">Phospholipid metabolism</keyword>
<dbReference type="AlphaFoldDB" id="A0A5P6VT07"/>
<gene>
    <name evidence="10 11" type="primary">plsX</name>
    <name evidence="11" type="ORF">FXF36_11955</name>
</gene>
<keyword evidence="6 10" id="KW-0594">Phospholipid biosynthesis</keyword>
<dbReference type="RefSeq" id="WP_151624390.1">
    <property type="nucleotide sequence ID" value="NZ_CP043028.1"/>
</dbReference>
<evidence type="ECO:0000256" key="7">
    <source>
        <dbReference type="ARBA" id="ARBA00023264"/>
    </source>
</evidence>
<evidence type="ECO:0000256" key="9">
    <source>
        <dbReference type="ARBA" id="ARBA00046608"/>
    </source>
</evidence>
<dbReference type="GO" id="GO:0008654">
    <property type="term" value="P:phospholipid biosynthetic process"/>
    <property type="evidence" value="ECO:0007669"/>
    <property type="project" value="UniProtKB-KW"/>
</dbReference>
<dbReference type="Gene3D" id="3.40.718.10">
    <property type="entry name" value="Isopropylmalate Dehydrogenase"/>
    <property type="match status" value="1"/>
</dbReference>
<comment type="pathway">
    <text evidence="10">Lipid metabolism; phospholipid metabolism.</text>
</comment>
<dbReference type="EMBL" id="CP043028">
    <property type="protein sequence ID" value="QFJ55532.1"/>
    <property type="molecule type" value="Genomic_DNA"/>
</dbReference>
<dbReference type="PANTHER" id="PTHR30100">
    <property type="entry name" value="FATTY ACID/PHOSPHOLIPID SYNTHESIS PROTEIN PLSX"/>
    <property type="match status" value="1"/>
</dbReference>
<dbReference type="UniPathway" id="UPA00085"/>
<dbReference type="InterPro" id="IPR012281">
    <property type="entry name" value="Phospholipid_synth_PlsX-like"/>
</dbReference>
<dbReference type="PANTHER" id="PTHR30100:SF1">
    <property type="entry name" value="PHOSPHATE ACYLTRANSFERASE"/>
    <property type="match status" value="1"/>
</dbReference>
<dbReference type="HAMAP" id="MF_00019">
    <property type="entry name" value="PlsX"/>
    <property type="match status" value="1"/>
</dbReference>
<dbReference type="KEGG" id="pxv:FXF36_11955"/>
<comment type="similarity">
    <text evidence="10">Belongs to the PlsX family.</text>
</comment>
<evidence type="ECO:0000313" key="11">
    <source>
        <dbReference type="EMBL" id="QFJ55532.1"/>
    </source>
</evidence>
<evidence type="ECO:0000256" key="10">
    <source>
        <dbReference type="HAMAP-Rule" id="MF_00019"/>
    </source>
</evidence>
<keyword evidence="4 10" id="KW-0808">Transferase</keyword>
<evidence type="ECO:0000256" key="5">
    <source>
        <dbReference type="ARBA" id="ARBA00023098"/>
    </source>
</evidence>
<evidence type="ECO:0000313" key="12">
    <source>
        <dbReference type="Proteomes" id="UP000327030"/>
    </source>
</evidence>
<evidence type="ECO:0000256" key="6">
    <source>
        <dbReference type="ARBA" id="ARBA00023209"/>
    </source>
</evidence>
<comment type="subcellular location">
    <subcellularLocation>
        <location evidence="10">Cytoplasm</location>
    </subcellularLocation>
    <text evidence="10">Associated with the membrane possibly through PlsY.</text>
</comment>
<accession>A0A5P6VT07</accession>
<proteinExistence type="inferred from homology"/>
<evidence type="ECO:0000256" key="2">
    <source>
        <dbReference type="ARBA" id="ARBA00022490"/>
    </source>
</evidence>
<evidence type="ECO:0000256" key="3">
    <source>
        <dbReference type="ARBA" id="ARBA00022516"/>
    </source>
</evidence>
<evidence type="ECO:0000256" key="8">
    <source>
        <dbReference type="ARBA" id="ARBA00024069"/>
    </source>
</evidence>
<organism evidence="11 12">
    <name type="scientific">Pseudobutyrivibrio xylanivorans</name>
    <dbReference type="NCBI Taxonomy" id="185007"/>
    <lineage>
        <taxon>Bacteria</taxon>
        <taxon>Bacillati</taxon>
        <taxon>Bacillota</taxon>
        <taxon>Clostridia</taxon>
        <taxon>Lachnospirales</taxon>
        <taxon>Lachnospiraceae</taxon>
        <taxon>Pseudobutyrivibrio</taxon>
    </lineage>
</organism>
<comment type="catalytic activity">
    <reaction evidence="1 10">
        <text>a fatty acyl-[ACP] + phosphate = an acyl phosphate + holo-[ACP]</text>
        <dbReference type="Rhea" id="RHEA:42292"/>
        <dbReference type="Rhea" id="RHEA-COMP:9685"/>
        <dbReference type="Rhea" id="RHEA-COMP:14125"/>
        <dbReference type="ChEBI" id="CHEBI:43474"/>
        <dbReference type="ChEBI" id="CHEBI:59918"/>
        <dbReference type="ChEBI" id="CHEBI:64479"/>
        <dbReference type="ChEBI" id="CHEBI:138651"/>
        <dbReference type="EC" id="2.3.1.274"/>
    </reaction>
</comment>
<evidence type="ECO:0000256" key="1">
    <source>
        <dbReference type="ARBA" id="ARBA00001232"/>
    </source>
</evidence>
<comment type="subunit">
    <text evidence="9 10">Homodimer. Probably interacts with PlsY.</text>
</comment>
<keyword evidence="2 10" id="KW-0963">Cytoplasm</keyword>
<dbReference type="GO" id="GO:0006633">
    <property type="term" value="P:fatty acid biosynthetic process"/>
    <property type="evidence" value="ECO:0007669"/>
    <property type="project" value="UniProtKB-UniRule"/>
</dbReference>
<dbReference type="GO" id="GO:0005737">
    <property type="term" value="C:cytoplasm"/>
    <property type="evidence" value="ECO:0007669"/>
    <property type="project" value="UniProtKB-SubCell"/>
</dbReference>
<protein>
    <recommendedName>
        <fullName evidence="8 10">Phosphate acyltransferase</fullName>
        <ecNumber evidence="8 10">2.3.1.274</ecNumber>
    </recommendedName>
    <alternativeName>
        <fullName evidence="10">Acyl-ACP phosphotransacylase</fullName>
    </alternativeName>
    <alternativeName>
        <fullName evidence="10">Acyl-[acyl-carrier-protein]--phosphate acyltransferase</fullName>
    </alternativeName>
    <alternativeName>
        <fullName evidence="10">Phosphate-acyl-ACP acyltransferase</fullName>
    </alternativeName>
</protein>
<sequence>MAEYTVVALDAMGGDNAPSEMVKGAVDAVNLNKEVKVILVGKEDVLKSELSAHAYPADRIEIKHASDVIETAEHPVMAIKRKKDSSMVVGLHLVKEGQADAFVSAGNSGALLVGGLGIVGRIRGIERAPFGAIIPTKNGVCLLADSGANVDCRSSHLVQFARMGSIYMEKALGIKNPRVAIVNNGAEEEKGNALVKETMPLLKECSDINFIGGIEAREIPNGTADVVVCDGFVGNALLKLYEGLASTLISVIKGGLMSTLRSKIGAALALPALKKTLKSFDATTYGGAPLLGLNGLVVKTHGSAKANEVKNTIFQCVTFKEQKINELIRDYIVIDKQKED</sequence>